<dbReference type="GO" id="GO:0005737">
    <property type="term" value="C:cytoplasm"/>
    <property type="evidence" value="ECO:0007669"/>
    <property type="project" value="UniProtKB-ARBA"/>
</dbReference>
<comment type="caution">
    <text evidence="2">The sequence shown here is derived from an EMBL/GenBank/DDBJ whole genome shotgun (WGS) entry which is preliminary data.</text>
</comment>
<name>A0A6L2PR32_COPFO</name>
<evidence type="ECO:0000259" key="1">
    <source>
        <dbReference type="PROSITE" id="PS50304"/>
    </source>
</evidence>
<feature type="domain" description="Tudor" evidence="1">
    <location>
        <begin position="766"/>
        <end position="825"/>
    </location>
</feature>
<proteinExistence type="predicted"/>
<dbReference type="Gene3D" id="2.40.50.90">
    <property type="match status" value="3"/>
</dbReference>
<evidence type="ECO:0000313" key="2">
    <source>
        <dbReference type="EMBL" id="GFG33028.1"/>
    </source>
</evidence>
<dbReference type="PANTHER" id="PTHR16442">
    <property type="entry name" value="RING FINGER PROTEIN 17"/>
    <property type="match status" value="1"/>
</dbReference>
<dbReference type="Gene3D" id="2.30.30.140">
    <property type="match status" value="3"/>
</dbReference>
<organism evidence="2 3">
    <name type="scientific">Coptotermes formosanus</name>
    <name type="common">Formosan subterranean termite</name>
    <dbReference type="NCBI Taxonomy" id="36987"/>
    <lineage>
        <taxon>Eukaryota</taxon>
        <taxon>Metazoa</taxon>
        <taxon>Ecdysozoa</taxon>
        <taxon>Arthropoda</taxon>
        <taxon>Hexapoda</taxon>
        <taxon>Insecta</taxon>
        <taxon>Pterygota</taxon>
        <taxon>Neoptera</taxon>
        <taxon>Polyneoptera</taxon>
        <taxon>Dictyoptera</taxon>
        <taxon>Blattodea</taxon>
        <taxon>Blattoidea</taxon>
        <taxon>Termitoidae</taxon>
        <taxon>Rhinotermitidae</taxon>
        <taxon>Coptotermes</taxon>
    </lineage>
</organism>
<dbReference type="PROSITE" id="PS50304">
    <property type="entry name" value="TUDOR"/>
    <property type="match status" value="3"/>
</dbReference>
<dbReference type="OrthoDB" id="5800423at2759"/>
<reference evidence="3" key="1">
    <citation type="submission" date="2020-01" db="EMBL/GenBank/DDBJ databases">
        <title>Draft genome sequence of the Termite Coptotermes fromosanus.</title>
        <authorList>
            <person name="Itakura S."/>
            <person name="Yosikawa Y."/>
            <person name="Umezawa K."/>
        </authorList>
    </citation>
    <scope>NUCLEOTIDE SEQUENCE [LARGE SCALE GENOMIC DNA]</scope>
</reference>
<dbReference type="PANTHER" id="PTHR16442:SF1">
    <property type="entry name" value="RING FINGER PROTEIN 17"/>
    <property type="match status" value="1"/>
</dbReference>
<dbReference type="EMBL" id="BLKM01011376">
    <property type="protein sequence ID" value="GFG33028.1"/>
    <property type="molecule type" value="Genomic_DNA"/>
</dbReference>
<protein>
    <recommendedName>
        <fullName evidence="1">Tudor domain-containing protein</fullName>
    </recommendedName>
</protein>
<dbReference type="FunFam" id="2.30.30.140:FF:000018">
    <property type="entry name" value="Serine/threonine-protein kinase 31"/>
    <property type="match status" value="2"/>
</dbReference>
<dbReference type="Pfam" id="PF00567">
    <property type="entry name" value="TUDOR"/>
    <property type="match status" value="3"/>
</dbReference>
<evidence type="ECO:0000313" key="3">
    <source>
        <dbReference type="Proteomes" id="UP000502823"/>
    </source>
</evidence>
<dbReference type="SUPFAM" id="SSF63748">
    <property type="entry name" value="Tudor/PWWP/MBT"/>
    <property type="match status" value="3"/>
</dbReference>
<feature type="domain" description="Tudor" evidence="1">
    <location>
        <begin position="558"/>
        <end position="617"/>
    </location>
</feature>
<feature type="domain" description="Tudor" evidence="1">
    <location>
        <begin position="337"/>
        <end position="402"/>
    </location>
</feature>
<dbReference type="InParanoid" id="A0A6L2PR32"/>
<gene>
    <name evidence="2" type="ORF">Cfor_00043</name>
</gene>
<accession>A0A6L2PR32</accession>
<keyword evidence="3" id="KW-1185">Reference proteome</keyword>
<dbReference type="InterPro" id="IPR002999">
    <property type="entry name" value="Tudor"/>
</dbReference>
<dbReference type="SMART" id="SM00333">
    <property type="entry name" value="TUDOR"/>
    <property type="match status" value="3"/>
</dbReference>
<sequence>MKWRPQLPVYQLQDNLGCGKVSLCRVSSTTLALQGAAQLAEYLKIPFWIFINVARNWPEGDDASGLEEINAKVRDILIVPAAGSKLAPVEQEVTRHFVYLHGLLQLLEQNLTSELKCAKTESSRALDLVVTELNANIEHVRELLQEAVAAKDPANIDKVEVSSITEKLLAVEQLPIHLVVSDGSSADTSVRFVVDESFLAQVEDHCHLEIRTASSYSLVKSEDLPSDFVLDPIDEDSESDAVMSLSSRTSSLSAISEAMLPRIEQAEPNQKVHMINNAATVRASSSIVKGSSHIVTVSHIRDPSDFYVQRVADAGTLLNLCKQLHRHVQTFKTVPKSVQKDDLYVVQYQVDRKWYRARVRSILPSCEKTNEVLVDVVYIDYGNTEIISCTKLHCLPRRWANTPAMALHCSLFGLISCNGKWSQEAVKIFATMVNGYNVKMVVMDHTADTYQVDLCQIHGNAQDNDVPVSVRDALVFLEYACFVAETKPKASVPEGSAKFFKEGDFKKGDIEDVVVSHIESPHSFYIQRLGEHARYLTSVMKDMNVEYTNAGNKGLIYTPYSGMPCAAQYTIDNKWYRAKIVDLPGKKMVEVFYVDYGNQEVMAWNRIRKIQTRFLRIAAQAVHCSLSDIVPTYQQWVPAVREYLIKETAKKVLRLSSLVEYHKLDGLPPPPSASSTKQTQLKLKKKAGANIKPQHAGGAGDIAVSTHSEVAACESVQDLFRLEVKILSCPSPSCIYVALLVQEEQINNLMCELQEYYATSRSYTDNWQVNNKCCAFSVQYKQWYRAIIVELLPDNQAKVFLKDIAEVEIVPLINLQLLDPKFLATRDGAVKCHLAGVRAAGDKTEWPSLACEYLGEQIAKYPHFYITKKGDIENWSLPVELWVKHVKQPGPLEPTREEWHTLNKKLVEQGLAIPVR</sequence>
<dbReference type="Proteomes" id="UP000502823">
    <property type="component" value="Unassembled WGS sequence"/>
</dbReference>
<dbReference type="InterPro" id="IPR035437">
    <property type="entry name" value="SNase_OB-fold_sf"/>
</dbReference>
<dbReference type="AlphaFoldDB" id="A0A6L2PR32"/>